<dbReference type="OrthoDB" id="4504104at2759"/>
<comment type="subunit">
    <text evidence="2">Component of the NuA4 histone acetyltransferase complex.</text>
</comment>
<dbReference type="CDD" id="cd00024">
    <property type="entry name" value="CD_CSD"/>
    <property type="match status" value="1"/>
</dbReference>
<dbReference type="InterPro" id="IPR023780">
    <property type="entry name" value="Chromo_domain"/>
</dbReference>
<dbReference type="EMBL" id="EQ962655">
    <property type="protein sequence ID" value="EED17419.1"/>
    <property type="molecule type" value="Genomic_DNA"/>
</dbReference>
<name>B8MAJ5_TALSN</name>
<proteinExistence type="predicted"/>
<dbReference type="GeneID" id="8105718"/>
<accession>B8MAJ5</accession>
<dbReference type="InterPro" id="IPR051219">
    <property type="entry name" value="Heterochromatin_chromo-domain"/>
</dbReference>
<dbReference type="Gene3D" id="2.40.50.40">
    <property type="match status" value="1"/>
</dbReference>
<feature type="domain" description="Chromo" evidence="4">
    <location>
        <begin position="85"/>
        <end position="131"/>
    </location>
</feature>
<dbReference type="PROSITE" id="PS00598">
    <property type="entry name" value="CHROMO_1"/>
    <property type="match status" value="1"/>
</dbReference>
<dbReference type="PANTHER" id="PTHR22812">
    <property type="entry name" value="CHROMOBOX PROTEIN"/>
    <property type="match status" value="1"/>
</dbReference>
<dbReference type="InterPro" id="IPR023779">
    <property type="entry name" value="Chromodomain_CS"/>
</dbReference>
<evidence type="ECO:0000259" key="4">
    <source>
        <dbReference type="PROSITE" id="PS50013"/>
    </source>
</evidence>
<gene>
    <name evidence="5" type="ORF">TSTA_112530</name>
</gene>
<dbReference type="InParanoid" id="B8MAJ5"/>
<reference evidence="6" key="1">
    <citation type="journal article" date="2015" name="Genome Announc.">
        <title>Genome sequence of the AIDS-associated pathogen Penicillium marneffei (ATCC18224) and its near taxonomic relative Talaromyces stipitatus (ATCC10500).</title>
        <authorList>
            <person name="Nierman W.C."/>
            <person name="Fedorova-Abrams N.D."/>
            <person name="Andrianopoulos A."/>
        </authorList>
    </citation>
    <scope>NUCLEOTIDE SEQUENCE [LARGE SCALE GENOMIC DNA]</scope>
    <source>
        <strain evidence="6">ATCC 10500 / CBS 375.48 / QM 6759 / NRRL 1006</strain>
    </source>
</reference>
<evidence type="ECO:0000313" key="5">
    <source>
        <dbReference type="EMBL" id="EED17419.1"/>
    </source>
</evidence>
<dbReference type="GO" id="GO:0006338">
    <property type="term" value="P:chromatin remodeling"/>
    <property type="evidence" value="ECO:0007669"/>
    <property type="project" value="UniProtKB-ARBA"/>
</dbReference>
<dbReference type="AlphaFoldDB" id="B8MAJ5"/>
<dbReference type="Pfam" id="PF00385">
    <property type="entry name" value="Chromo"/>
    <property type="match status" value="1"/>
</dbReference>
<dbReference type="SUPFAM" id="SSF54160">
    <property type="entry name" value="Chromo domain-like"/>
    <property type="match status" value="1"/>
</dbReference>
<dbReference type="GO" id="GO:0005634">
    <property type="term" value="C:nucleus"/>
    <property type="evidence" value="ECO:0007669"/>
    <property type="project" value="UniProtKB-SubCell"/>
</dbReference>
<dbReference type="PROSITE" id="PS50013">
    <property type="entry name" value="CHROMO_2"/>
    <property type="match status" value="1"/>
</dbReference>
<dbReference type="InterPro" id="IPR000953">
    <property type="entry name" value="Chromo/chromo_shadow_dom"/>
</dbReference>
<organism evidence="5 6">
    <name type="scientific">Talaromyces stipitatus (strain ATCC 10500 / CBS 375.48 / QM 6759 / NRRL 1006)</name>
    <name type="common">Penicillium stipitatum</name>
    <dbReference type="NCBI Taxonomy" id="441959"/>
    <lineage>
        <taxon>Eukaryota</taxon>
        <taxon>Fungi</taxon>
        <taxon>Dikarya</taxon>
        <taxon>Ascomycota</taxon>
        <taxon>Pezizomycotina</taxon>
        <taxon>Eurotiomycetes</taxon>
        <taxon>Eurotiomycetidae</taxon>
        <taxon>Eurotiales</taxon>
        <taxon>Trichocomaceae</taxon>
        <taxon>Talaromyces</taxon>
        <taxon>Talaromyces sect. Talaromyces</taxon>
    </lineage>
</organism>
<dbReference type="InterPro" id="IPR016197">
    <property type="entry name" value="Chromo-like_dom_sf"/>
</dbReference>
<dbReference type="VEuPathDB" id="FungiDB:TSTA_112530"/>
<dbReference type="STRING" id="441959.B8MAJ5"/>
<keyword evidence="6" id="KW-1185">Reference proteome</keyword>
<sequence length="150" mass="17574">MKVLYFYLHIEIINQNKLTTGYYNEKHQKGPNFKKGEKEKISEVNYKLRLLNTIRVHPIFHILLLELAPQNAKTQEEITIEQETYKVKSILAEKESPDGKLYYLVKWKDYSIKESTWEPIENLVGAEEVLERTGEPCIKLLDGRSKSTGF</sequence>
<keyword evidence="3" id="KW-0539">Nucleus</keyword>
<evidence type="ECO:0000256" key="3">
    <source>
        <dbReference type="ARBA" id="ARBA00023242"/>
    </source>
</evidence>
<evidence type="ECO:0000256" key="2">
    <source>
        <dbReference type="ARBA" id="ARBA00011353"/>
    </source>
</evidence>
<dbReference type="RefSeq" id="XP_002481411.1">
    <property type="nucleotide sequence ID" value="XM_002481366.1"/>
</dbReference>
<protein>
    <recommendedName>
        <fullName evidence="4">Chromo domain-containing protein</fullName>
    </recommendedName>
</protein>
<evidence type="ECO:0000256" key="1">
    <source>
        <dbReference type="ARBA" id="ARBA00004123"/>
    </source>
</evidence>
<comment type="subcellular location">
    <subcellularLocation>
        <location evidence="1">Nucleus</location>
    </subcellularLocation>
</comment>
<dbReference type="eggNOG" id="KOG1911">
    <property type="taxonomic scope" value="Eukaryota"/>
</dbReference>
<evidence type="ECO:0000313" key="6">
    <source>
        <dbReference type="Proteomes" id="UP000001745"/>
    </source>
</evidence>
<dbReference type="PhylomeDB" id="B8MAJ5"/>
<dbReference type="HOGENOM" id="CLU_1741792_0_0_1"/>
<dbReference type="SMART" id="SM00298">
    <property type="entry name" value="CHROMO"/>
    <property type="match status" value="1"/>
</dbReference>
<dbReference type="Proteomes" id="UP000001745">
    <property type="component" value="Unassembled WGS sequence"/>
</dbReference>